<dbReference type="Gene3D" id="3.90.180.10">
    <property type="entry name" value="Medium-chain alcohol dehydrogenases, catalytic domain"/>
    <property type="match status" value="1"/>
</dbReference>
<dbReference type="InterPro" id="IPR036291">
    <property type="entry name" value="NAD(P)-bd_dom_sf"/>
</dbReference>
<name>A0A1C7MNC2_GRIFR</name>
<evidence type="ECO:0000313" key="3">
    <source>
        <dbReference type="Proteomes" id="UP000092993"/>
    </source>
</evidence>
<keyword evidence="3" id="KW-1185">Reference proteome</keyword>
<evidence type="ECO:0000313" key="2">
    <source>
        <dbReference type="EMBL" id="OBZ78385.1"/>
    </source>
</evidence>
<dbReference type="InterPro" id="IPR013149">
    <property type="entry name" value="ADH-like_C"/>
</dbReference>
<accession>A0A1C7MNC2</accession>
<dbReference type="PANTHER" id="PTHR43205">
    <property type="entry name" value="PROSTAGLANDIN REDUCTASE"/>
    <property type="match status" value="1"/>
</dbReference>
<dbReference type="Gene3D" id="3.40.50.720">
    <property type="entry name" value="NAD(P)-binding Rossmann-like Domain"/>
    <property type="match status" value="1"/>
</dbReference>
<dbReference type="STRING" id="5627.A0A1C7MNC2"/>
<dbReference type="PANTHER" id="PTHR43205:SF7">
    <property type="entry name" value="PROSTAGLANDIN REDUCTASE 1"/>
    <property type="match status" value="1"/>
</dbReference>
<dbReference type="AlphaFoldDB" id="A0A1C7MNC2"/>
<dbReference type="CDD" id="cd05288">
    <property type="entry name" value="PGDH"/>
    <property type="match status" value="1"/>
</dbReference>
<dbReference type="InterPro" id="IPR045010">
    <property type="entry name" value="MDR_fam"/>
</dbReference>
<dbReference type="Pfam" id="PF00107">
    <property type="entry name" value="ADH_zinc_N"/>
    <property type="match status" value="1"/>
</dbReference>
<proteinExistence type="predicted"/>
<gene>
    <name evidence="2" type="ORF">A0H81_02189</name>
</gene>
<dbReference type="Proteomes" id="UP000092993">
    <property type="component" value="Unassembled WGS sequence"/>
</dbReference>
<dbReference type="EMBL" id="LUGG01000002">
    <property type="protein sequence ID" value="OBZ78385.1"/>
    <property type="molecule type" value="Genomic_DNA"/>
</dbReference>
<dbReference type="OrthoDB" id="809632at2759"/>
<feature type="domain" description="Alcohol dehydrogenase-like C-terminal" evidence="1">
    <location>
        <begin position="76"/>
        <end position="196"/>
    </location>
</feature>
<dbReference type="OMA" id="GKLHMER"/>
<evidence type="ECO:0000259" key="1">
    <source>
        <dbReference type="Pfam" id="PF00107"/>
    </source>
</evidence>
<dbReference type="GO" id="GO:0016628">
    <property type="term" value="F:oxidoreductase activity, acting on the CH-CH group of donors, NAD or NADP as acceptor"/>
    <property type="evidence" value="ECO:0007669"/>
    <property type="project" value="InterPro"/>
</dbReference>
<dbReference type="SUPFAM" id="SSF51735">
    <property type="entry name" value="NAD(P)-binding Rossmann-fold domains"/>
    <property type="match status" value="1"/>
</dbReference>
<comment type="caution">
    <text evidence="2">The sequence shown here is derived from an EMBL/GenBank/DDBJ whole genome shotgun (WGS) entry which is preliminary data.</text>
</comment>
<protein>
    <submittedName>
        <fullName evidence="2">Zinc-type alcohol dehydrogenase-like protein PB24D3.08c</fullName>
    </submittedName>
</protein>
<organism evidence="2 3">
    <name type="scientific">Grifola frondosa</name>
    <name type="common">Maitake</name>
    <name type="synonym">Polyporus frondosus</name>
    <dbReference type="NCBI Taxonomy" id="5627"/>
    <lineage>
        <taxon>Eukaryota</taxon>
        <taxon>Fungi</taxon>
        <taxon>Dikarya</taxon>
        <taxon>Basidiomycota</taxon>
        <taxon>Agaricomycotina</taxon>
        <taxon>Agaricomycetes</taxon>
        <taxon>Polyporales</taxon>
        <taxon>Grifolaceae</taxon>
        <taxon>Grifola</taxon>
    </lineage>
</organism>
<sequence length="362" mass="40090">MATIFMAIFCRRKAFQQYYVGKAATAFRILKNEVNLPWSAYVGVCGMPGQTAYHGWKEFAHPEKGDVAFVTAGSGPVGATVIQLAKAEGLKVIASAGSDAKVAWLSSIGADVAFNYKTVPTAKVLQNEGPINIYWDNVGGQTLEAALDEAAVGARFIECGMISGYNQAPYHIKNLMLIVGKQLTISGFLVGALHHKYLEQFYREVPPKVANGEIKYKEDVKRGLEKTNEALIDVQHAYGRSIVFIIIFIVVPHRLLVKSEVPLDACHHLINVPLRWIAVIMVRFWFDREDFPRGSTSGNEEIGSVASSRAIRCQSPFRFWWAYATPFMASSPEALVAVLNDELISTIPFRDDQPGYQISWAL</sequence>
<reference evidence="2 3" key="1">
    <citation type="submission" date="2016-03" db="EMBL/GenBank/DDBJ databases">
        <title>Whole genome sequencing of Grifola frondosa 9006-11.</title>
        <authorList>
            <person name="Min B."/>
            <person name="Park H."/>
            <person name="Kim J.-G."/>
            <person name="Cho H."/>
            <person name="Oh Y.-L."/>
            <person name="Kong W.-S."/>
            <person name="Choi I.-G."/>
        </authorList>
    </citation>
    <scope>NUCLEOTIDE SEQUENCE [LARGE SCALE GENOMIC DNA]</scope>
    <source>
        <strain evidence="2 3">9006-11</strain>
    </source>
</reference>